<feature type="region of interest" description="Disordered" evidence="2">
    <location>
        <begin position="258"/>
        <end position="285"/>
    </location>
</feature>
<evidence type="ECO:0000256" key="1">
    <source>
        <dbReference type="ARBA" id="ARBA00022801"/>
    </source>
</evidence>
<dbReference type="Proteomes" id="UP000319103">
    <property type="component" value="Unassembled WGS sequence"/>
</dbReference>
<name>A0A540WE04_9ACTN</name>
<accession>A0A540WE04</accession>
<dbReference type="GO" id="GO:0016788">
    <property type="term" value="F:hydrolase activity, acting on ester bonds"/>
    <property type="evidence" value="ECO:0007669"/>
    <property type="project" value="InterPro"/>
</dbReference>
<organism evidence="3 4">
    <name type="scientific">Kitasatospora acidiphila</name>
    <dbReference type="NCBI Taxonomy" id="2567942"/>
    <lineage>
        <taxon>Bacteria</taxon>
        <taxon>Bacillati</taxon>
        <taxon>Actinomycetota</taxon>
        <taxon>Actinomycetes</taxon>
        <taxon>Kitasatosporales</taxon>
        <taxon>Streptomycetaceae</taxon>
        <taxon>Kitasatospora</taxon>
    </lineage>
</organism>
<evidence type="ECO:0000313" key="3">
    <source>
        <dbReference type="EMBL" id="TQF07279.1"/>
    </source>
</evidence>
<dbReference type="Pfam" id="PF04185">
    <property type="entry name" value="Phosphoesterase"/>
    <property type="match status" value="1"/>
</dbReference>
<feature type="region of interest" description="Disordered" evidence="2">
    <location>
        <begin position="58"/>
        <end position="148"/>
    </location>
</feature>
<keyword evidence="1" id="KW-0378">Hydrolase</keyword>
<dbReference type="InterPro" id="IPR007312">
    <property type="entry name" value="Phosphoesterase"/>
</dbReference>
<reference evidence="3 4" key="1">
    <citation type="submission" date="2019-06" db="EMBL/GenBank/DDBJ databases">
        <title>Description of Kitasatospora acidophila sp. nov. isolated from pine grove soil, and reclassification of Streptomyces novaecaesareae to Kitasatospora novaeceasareae comb. nov.</title>
        <authorList>
            <person name="Kim M.J."/>
        </authorList>
    </citation>
    <scope>NUCLEOTIDE SEQUENCE [LARGE SCALE GENOMIC DNA]</scope>
    <source>
        <strain evidence="3 4">MMS16-CNU292</strain>
    </source>
</reference>
<dbReference type="EMBL" id="VIGB01000003">
    <property type="protein sequence ID" value="TQF07279.1"/>
    <property type="molecule type" value="Genomic_DNA"/>
</dbReference>
<feature type="compositionally biased region" description="Low complexity" evidence="2">
    <location>
        <begin position="61"/>
        <end position="94"/>
    </location>
</feature>
<evidence type="ECO:0000313" key="4">
    <source>
        <dbReference type="Proteomes" id="UP000319103"/>
    </source>
</evidence>
<proteinExistence type="predicted"/>
<dbReference type="OrthoDB" id="345880at2"/>
<gene>
    <name evidence="3" type="ORF">E6W39_11475</name>
</gene>
<feature type="region of interest" description="Disordered" evidence="2">
    <location>
        <begin position="1"/>
        <end position="21"/>
    </location>
</feature>
<comment type="caution">
    <text evidence="3">The sequence shown here is derived from an EMBL/GenBank/DDBJ whole genome shotgun (WGS) entry which is preliminary data.</text>
</comment>
<sequence>MPTVTFVHGDPSQSMHDGNITEGDTWVKNTLGGYAEWAKTHNSELIVTWDEDDFTTANHIPRSSTAPSSTRAAAARSSTTTTSYTPSRTTAPSARCSSKPPEQQNGPFPRHMGEGRARFATRRVRSRSGGPPGRGVNHLARSTGPCRESADIRRAANRLPVYPYSQISSVERTADLGGQLPNEVIQLARSRRSPLGRACGRHEGELRETPREAVGHRVLSRVHADGQQFGASGSQKSLSATSDRCYSVRSAVAVRERAAQPAGSRAPSSAIAIPPASSGSSIPAV</sequence>
<dbReference type="AlphaFoldDB" id="A0A540WE04"/>
<protein>
    <submittedName>
        <fullName evidence="3">Uncharacterized protein</fullName>
    </submittedName>
</protein>
<evidence type="ECO:0000256" key="2">
    <source>
        <dbReference type="SAM" id="MobiDB-lite"/>
    </source>
</evidence>
<keyword evidence="4" id="KW-1185">Reference proteome</keyword>